<gene>
    <name evidence="2" type="ORF">FH607_023305</name>
</gene>
<dbReference type="Proteomes" id="UP000314251">
    <property type="component" value="Unassembled WGS sequence"/>
</dbReference>
<comment type="caution">
    <text evidence="2">The sequence shown here is derived from an EMBL/GenBank/DDBJ whole genome shotgun (WGS) entry which is preliminary data.</text>
</comment>
<dbReference type="RefSeq" id="WP_139672017.1">
    <property type="nucleotide sequence ID" value="NZ_VDLY02000016.1"/>
</dbReference>
<dbReference type="OrthoDB" id="4351186at2"/>
<proteinExistence type="predicted"/>
<dbReference type="EMBL" id="VDLY02000016">
    <property type="protein sequence ID" value="KAB8161994.1"/>
    <property type="molecule type" value="Genomic_DNA"/>
</dbReference>
<protein>
    <submittedName>
        <fullName evidence="2">Uncharacterized protein</fullName>
    </submittedName>
</protein>
<evidence type="ECO:0000313" key="2">
    <source>
        <dbReference type="EMBL" id="KAB8161994.1"/>
    </source>
</evidence>
<feature type="region of interest" description="Disordered" evidence="1">
    <location>
        <begin position="1"/>
        <end position="44"/>
    </location>
</feature>
<accession>A0A5N5ZZS5</accession>
<sequence>MDDPRNPWARRDDEAREEETTGPPGQPGEVPWHPVRHAFPDDGLPGQPLSELRFVCATHGEEKIVEYYDPAQPPRCSAGDPMTRAPQ</sequence>
<keyword evidence="3" id="KW-1185">Reference proteome</keyword>
<name>A0A5N5ZZS5_9ACTN</name>
<reference evidence="2" key="1">
    <citation type="submission" date="2019-10" db="EMBL/GenBank/DDBJ databases">
        <title>Nonomuraea sp. nov., isolated from Phyllanthus amarus.</title>
        <authorList>
            <person name="Klykleung N."/>
            <person name="Tanasupawat S."/>
        </authorList>
    </citation>
    <scope>NUCLEOTIDE SEQUENCE [LARGE SCALE GENOMIC DNA]</scope>
    <source>
        <strain evidence="2">3MP-10</strain>
    </source>
</reference>
<organism evidence="2 3">
    <name type="scientific">Streptomyces mimosae</name>
    <dbReference type="NCBI Taxonomy" id="2586635"/>
    <lineage>
        <taxon>Bacteria</taxon>
        <taxon>Bacillati</taxon>
        <taxon>Actinomycetota</taxon>
        <taxon>Actinomycetes</taxon>
        <taxon>Kitasatosporales</taxon>
        <taxon>Streptomycetaceae</taxon>
        <taxon>Streptomyces</taxon>
    </lineage>
</organism>
<evidence type="ECO:0000256" key="1">
    <source>
        <dbReference type="SAM" id="MobiDB-lite"/>
    </source>
</evidence>
<dbReference type="AlphaFoldDB" id="A0A5N5ZZS5"/>
<evidence type="ECO:0000313" key="3">
    <source>
        <dbReference type="Proteomes" id="UP000314251"/>
    </source>
</evidence>